<dbReference type="InterPro" id="IPR039421">
    <property type="entry name" value="Type_1_exporter"/>
</dbReference>
<dbReference type="OrthoDB" id="9808328at2"/>
<name>A0A2K2FTP1_9SPHN</name>
<evidence type="ECO:0000256" key="3">
    <source>
        <dbReference type="ARBA" id="ARBA00022692"/>
    </source>
</evidence>
<keyword evidence="12" id="KW-1185">Reference proteome</keyword>
<keyword evidence="7 8" id="KW-0472">Membrane</keyword>
<dbReference type="PROSITE" id="PS50893">
    <property type="entry name" value="ABC_TRANSPORTER_2"/>
    <property type="match status" value="1"/>
</dbReference>
<keyword evidence="6 8" id="KW-1133">Transmembrane helix</keyword>
<feature type="transmembrane region" description="Helical" evidence="8">
    <location>
        <begin position="182"/>
        <end position="200"/>
    </location>
</feature>
<protein>
    <submittedName>
        <fullName evidence="11">ABC transporter</fullName>
    </submittedName>
</protein>
<dbReference type="FunFam" id="3.40.50.300:FF:000287">
    <property type="entry name" value="Multidrug ABC transporter ATP-binding protein"/>
    <property type="match status" value="1"/>
</dbReference>
<comment type="subcellular location">
    <subcellularLocation>
        <location evidence="1">Cell membrane</location>
        <topology evidence="1">Multi-pass membrane protein</topology>
    </subcellularLocation>
</comment>
<dbReference type="EMBL" id="LYMM01000084">
    <property type="protein sequence ID" value="PNU02153.1"/>
    <property type="molecule type" value="Genomic_DNA"/>
</dbReference>
<keyword evidence="5" id="KW-0067">ATP-binding</keyword>
<dbReference type="AlphaFoldDB" id="A0A2K2FTP1"/>
<dbReference type="InterPro" id="IPR011527">
    <property type="entry name" value="ABC1_TM_dom"/>
</dbReference>
<dbReference type="SMART" id="SM00382">
    <property type="entry name" value="AAA"/>
    <property type="match status" value="1"/>
</dbReference>
<accession>A0A2K2FTP1</accession>
<keyword evidence="2" id="KW-0813">Transport</keyword>
<organism evidence="11 12">
    <name type="scientific">Novosphingobium guangzhouense</name>
    <dbReference type="NCBI Taxonomy" id="1850347"/>
    <lineage>
        <taxon>Bacteria</taxon>
        <taxon>Pseudomonadati</taxon>
        <taxon>Pseudomonadota</taxon>
        <taxon>Alphaproteobacteria</taxon>
        <taxon>Sphingomonadales</taxon>
        <taxon>Sphingomonadaceae</taxon>
        <taxon>Novosphingobium</taxon>
    </lineage>
</organism>
<dbReference type="GO" id="GO:0140359">
    <property type="term" value="F:ABC-type transporter activity"/>
    <property type="evidence" value="ECO:0007669"/>
    <property type="project" value="InterPro"/>
</dbReference>
<evidence type="ECO:0000313" key="11">
    <source>
        <dbReference type="EMBL" id="PNU02153.1"/>
    </source>
</evidence>
<evidence type="ECO:0000256" key="2">
    <source>
        <dbReference type="ARBA" id="ARBA00022448"/>
    </source>
</evidence>
<dbReference type="Gene3D" id="1.20.1560.10">
    <property type="entry name" value="ABC transporter type 1, transmembrane domain"/>
    <property type="match status" value="1"/>
</dbReference>
<reference evidence="11 12" key="1">
    <citation type="submission" date="2016-05" db="EMBL/GenBank/DDBJ databases">
        <title>Complete genome sequence of Novosphingobium guangzhouense SA925(T).</title>
        <authorList>
            <person name="Sha S."/>
        </authorList>
    </citation>
    <scope>NUCLEOTIDE SEQUENCE [LARGE SCALE GENOMIC DNA]</scope>
    <source>
        <strain evidence="11 12">SA925</strain>
    </source>
</reference>
<feature type="transmembrane region" description="Helical" evidence="8">
    <location>
        <begin position="43"/>
        <end position="65"/>
    </location>
</feature>
<dbReference type="InterPro" id="IPR003439">
    <property type="entry name" value="ABC_transporter-like_ATP-bd"/>
</dbReference>
<dbReference type="GO" id="GO:0016887">
    <property type="term" value="F:ATP hydrolysis activity"/>
    <property type="evidence" value="ECO:0007669"/>
    <property type="project" value="InterPro"/>
</dbReference>
<dbReference type="SUPFAM" id="SSF52540">
    <property type="entry name" value="P-loop containing nucleoside triphosphate hydrolases"/>
    <property type="match status" value="1"/>
</dbReference>
<comment type="caution">
    <text evidence="11">The sequence shown here is derived from an EMBL/GenBank/DDBJ whole genome shotgun (WGS) entry which is preliminary data.</text>
</comment>
<dbReference type="RefSeq" id="WP_103098934.1">
    <property type="nucleotide sequence ID" value="NZ_LYMM01000084.1"/>
</dbReference>
<dbReference type="PANTHER" id="PTHR24221:SF397">
    <property type="entry name" value="ABC TRANSPORTER, ATP-BINDING TRANSMEMBRANE PROTEIN"/>
    <property type="match status" value="1"/>
</dbReference>
<keyword evidence="4" id="KW-0547">Nucleotide-binding</keyword>
<dbReference type="Gene3D" id="3.40.50.300">
    <property type="entry name" value="P-loop containing nucleotide triphosphate hydrolases"/>
    <property type="match status" value="1"/>
</dbReference>
<proteinExistence type="predicted"/>
<feature type="transmembrane region" description="Helical" evidence="8">
    <location>
        <begin position="77"/>
        <end position="98"/>
    </location>
</feature>
<keyword evidence="3 8" id="KW-0812">Transmembrane</keyword>
<evidence type="ECO:0000256" key="4">
    <source>
        <dbReference type="ARBA" id="ARBA00022741"/>
    </source>
</evidence>
<dbReference type="Proteomes" id="UP000236327">
    <property type="component" value="Unassembled WGS sequence"/>
</dbReference>
<evidence type="ECO:0000259" key="9">
    <source>
        <dbReference type="PROSITE" id="PS50893"/>
    </source>
</evidence>
<feature type="transmembrane region" description="Helical" evidence="8">
    <location>
        <begin position="262"/>
        <end position="286"/>
    </location>
</feature>
<dbReference type="Pfam" id="PF00005">
    <property type="entry name" value="ABC_tran"/>
    <property type="match status" value="1"/>
</dbReference>
<dbReference type="Pfam" id="PF00664">
    <property type="entry name" value="ABC_membrane"/>
    <property type="match status" value="1"/>
</dbReference>
<sequence length="610" mass="65791">MTGQTTIAPSQDVRSDVDSLRRVWALAGLQRGKGLRGKVLRGILYRFFQSLSLGLAFGAMIWVVIDLAAGQVLDWARIGQVCAIVAVSLIGQTVFSYLSAMNAWLASFELASDLRLAILDHLRRLPMGFHLARHKGDTVTVLTSDMQMLESFLSDALPRIAQAFGLPVIVLGYLAWRDWPVALAALVSIALGLPLFAWTSRRLALLGIRRQDTQAEAGARMIEYVQGMAVIRAFNRLAKGEESFRAALADFRDISVRMVMQLTLPLVLFGAVVSLGVPLVMLAAGARNLDGAIDTGTLVTALVLVFSLYSPLLALISVMELTRMADASLTRIDRIMTAQSPPLPVSPKEPQGFAVRFENAGFSYVAGKPVLTDMSFAVPERTMTAVVGPSGSGKSTVLNLLARFWDVDEGRITIGGVDIREMSEERLNSLITVVFQDVFLFTGTVFDNIAFARPGATQAEVEDAAKAACAHDFIMLLPQGYQTRIDEGGGNLSGGERQRISIARAILKGAPIVLLDEATAAIDPTNERAVQQALTSLVAAKTLIVVAHKLGTIRAADQILVVGEGRIAESGSHDALMAAGGRYSNLWNARARSESWRIEGHSSNLATRAH</sequence>
<evidence type="ECO:0000256" key="8">
    <source>
        <dbReference type="SAM" id="Phobius"/>
    </source>
</evidence>
<evidence type="ECO:0000256" key="1">
    <source>
        <dbReference type="ARBA" id="ARBA00004651"/>
    </source>
</evidence>
<evidence type="ECO:0000256" key="7">
    <source>
        <dbReference type="ARBA" id="ARBA00023136"/>
    </source>
</evidence>
<dbReference type="CDD" id="cd07346">
    <property type="entry name" value="ABC_6TM_exporters"/>
    <property type="match status" value="1"/>
</dbReference>
<feature type="domain" description="ABC transmembrane type-1" evidence="10">
    <location>
        <begin position="53"/>
        <end position="324"/>
    </location>
</feature>
<evidence type="ECO:0000313" key="12">
    <source>
        <dbReference type="Proteomes" id="UP000236327"/>
    </source>
</evidence>
<dbReference type="InterPro" id="IPR017871">
    <property type="entry name" value="ABC_transporter-like_CS"/>
</dbReference>
<evidence type="ECO:0000256" key="5">
    <source>
        <dbReference type="ARBA" id="ARBA00022840"/>
    </source>
</evidence>
<dbReference type="GO" id="GO:0005524">
    <property type="term" value="F:ATP binding"/>
    <property type="evidence" value="ECO:0007669"/>
    <property type="project" value="UniProtKB-KW"/>
</dbReference>
<dbReference type="InterPro" id="IPR003593">
    <property type="entry name" value="AAA+_ATPase"/>
</dbReference>
<dbReference type="GO" id="GO:0005886">
    <property type="term" value="C:plasma membrane"/>
    <property type="evidence" value="ECO:0007669"/>
    <property type="project" value="UniProtKB-SubCell"/>
</dbReference>
<dbReference type="InterPro" id="IPR036640">
    <property type="entry name" value="ABC1_TM_sf"/>
</dbReference>
<dbReference type="SUPFAM" id="SSF90123">
    <property type="entry name" value="ABC transporter transmembrane region"/>
    <property type="match status" value="1"/>
</dbReference>
<gene>
    <name evidence="11" type="ORF">A8V01_09760</name>
</gene>
<dbReference type="InterPro" id="IPR027417">
    <property type="entry name" value="P-loop_NTPase"/>
</dbReference>
<evidence type="ECO:0000256" key="6">
    <source>
        <dbReference type="ARBA" id="ARBA00022989"/>
    </source>
</evidence>
<dbReference type="GO" id="GO:0034040">
    <property type="term" value="F:ATPase-coupled lipid transmembrane transporter activity"/>
    <property type="evidence" value="ECO:0007669"/>
    <property type="project" value="TreeGrafter"/>
</dbReference>
<feature type="domain" description="ABC transporter" evidence="9">
    <location>
        <begin position="355"/>
        <end position="589"/>
    </location>
</feature>
<evidence type="ECO:0000259" key="10">
    <source>
        <dbReference type="PROSITE" id="PS50929"/>
    </source>
</evidence>
<dbReference type="PANTHER" id="PTHR24221">
    <property type="entry name" value="ATP-BINDING CASSETTE SUB-FAMILY B"/>
    <property type="match status" value="1"/>
</dbReference>
<feature type="transmembrane region" description="Helical" evidence="8">
    <location>
        <begin position="156"/>
        <end position="176"/>
    </location>
</feature>
<dbReference type="PROSITE" id="PS00211">
    <property type="entry name" value="ABC_TRANSPORTER_1"/>
    <property type="match status" value="1"/>
</dbReference>
<feature type="transmembrane region" description="Helical" evidence="8">
    <location>
        <begin position="298"/>
        <end position="321"/>
    </location>
</feature>
<dbReference type="PROSITE" id="PS50929">
    <property type="entry name" value="ABC_TM1F"/>
    <property type="match status" value="1"/>
</dbReference>